<sequence>MGAPEDYTAPPGDALNHSEMATSASPEEEAADPTPMTVEDATPIFTPAPGPPAPGSTKRTLSCEHCRKQKIRCIQDNLTEAGKCHRCDRYGLECIFDRDRRYREGAGPSRKRKKTELDGDAVDRYTIIPPSLPPLAASSLQSPPISNYAEQPAASGWQAVNGVRSPSGPTSLAASILRSVGSSHDAWIFKSLADATIVELVKRWRTMSQSFPFVVLPDDYDPRNAFHARPMLTFAAVVVASSYDASLQQSLASEFRQALSARLLTTTDNKLDLLQGLLVFIAWHHQYMESKGASVYMLMQIAVGLLLDLRIDKIRAEDARNAGQTGADGREKQRTYVGCYYLCCGLSLMGLDRPRNFPYSDNVRLCAQELAAMGEYATDHSLSILMEVYHFVEDVQASLNLGLDGQQSLRGDVLHSKLQMKRLEERWKALQQTVTTSGTLIQWSFLYSQAHMYKVCLFPPARPTNNSDQSFQVSILVSCTRAVDAFLSVASRTGAQTFRQLAIVDWMCLISALVLIGKLSKHPVAASSSSTMGLSEKLDYYLDLLDLHMPGSHTAPRHESRETSPAEDLFTWFRRIAGGMRDSIRKPSNIPASAFGVSTYEPTQEVDRRGRQASGQTSHGSNTSDQGALRKQSADQPLDLFADDSAWDSFFSVF</sequence>
<evidence type="ECO:0000313" key="2">
    <source>
        <dbReference type="Proteomes" id="UP001186974"/>
    </source>
</evidence>
<dbReference type="Proteomes" id="UP001186974">
    <property type="component" value="Unassembled WGS sequence"/>
</dbReference>
<comment type="caution">
    <text evidence="1">The sequence shown here is derived from an EMBL/GenBank/DDBJ whole genome shotgun (WGS) entry which is preliminary data.</text>
</comment>
<proteinExistence type="predicted"/>
<evidence type="ECO:0000313" key="1">
    <source>
        <dbReference type="EMBL" id="KAK3080008.1"/>
    </source>
</evidence>
<reference evidence="1" key="1">
    <citation type="submission" date="2024-09" db="EMBL/GenBank/DDBJ databases">
        <title>Black Yeasts Isolated from many extreme environments.</title>
        <authorList>
            <person name="Coleine C."/>
            <person name="Stajich J.E."/>
            <person name="Selbmann L."/>
        </authorList>
    </citation>
    <scope>NUCLEOTIDE SEQUENCE</scope>
    <source>
        <strain evidence="1">CCFEE 5737</strain>
    </source>
</reference>
<dbReference type="EMBL" id="JAWDJW010000795">
    <property type="protein sequence ID" value="KAK3080008.1"/>
    <property type="molecule type" value="Genomic_DNA"/>
</dbReference>
<protein>
    <submittedName>
        <fullName evidence="1">Uncharacterized protein</fullName>
    </submittedName>
</protein>
<keyword evidence="2" id="KW-1185">Reference proteome</keyword>
<organism evidence="1 2">
    <name type="scientific">Coniosporium uncinatum</name>
    <dbReference type="NCBI Taxonomy" id="93489"/>
    <lineage>
        <taxon>Eukaryota</taxon>
        <taxon>Fungi</taxon>
        <taxon>Dikarya</taxon>
        <taxon>Ascomycota</taxon>
        <taxon>Pezizomycotina</taxon>
        <taxon>Dothideomycetes</taxon>
        <taxon>Dothideomycetes incertae sedis</taxon>
        <taxon>Coniosporium</taxon>
    </lineage>
</organism>
<accession>A0ACC3DTA1</accession>
<name>A0ACC3DTA1_9PEZI</name>
<gene>
    <name evidence="1" type="ORF">LTS18_003363</name>
</gene>